<proteinExistence type="predicted"/>
<gene>
    <name evidence="1" type="ORF">GRI94_04260</name>
    <name evidence="2" type="ORF">GRI94_18350</name>
</gene>
<name>A0A845AQ59_9SPHN</name>
<dbReference type="Gene3D" id="1.10.10.1150">
    <property type="entry name" value="Coenzyme PQQ synthesis protein D (PqqD)"/>
    <property type="match status" value="1"/>
</dbReference>
<reference evidence="1 3" key="1">
    <citation type="submission" date="2019-12" db="EMBL/GenBank/DDBJ databases">
        <title>Genomic-based taxomic classification of the family Erythrobacteraceae.</title>
        <authorList>
            <person name="Xu L."/>
        </authorList>
    </citation>
    <scope>NUCLEOTIDE SEQUENCE [LARGE SCALE GENOMIC DNA]</scope>
    <source>
        <strain evidence="1 3">JCM 16677</strain>
    </source>
</reference>
<evidence type="ECO:0000313" key="1">
    <source>
        <dbReference type="EMBL" id="MXP31035.1"/>
    </source>
</evidence>
<dbReference type="InterPro" id="IPR041881">
    <property type="entry name" value="PqqD_sf"/>
</dbReference>
<dbReference type="EMBL" id="WTYE01000001">
    <property type="protein sequence ID" value="MXP33795.1"/>
    <property type="molecule type" value="Genomic_DNA"/>
</dbReference>
<comment type="caution">
    <text evidence="1">The sequence shown here is derived from an EMBL/GenBank/DDBJ whole genome shotgun (WGS) entry which is preliminary data.</text>
</comment>
<evidence type="ECO:0000313" key="3">
    <source>
        <dbReference type="Proteomes" id="UP000446786"/>
    </source>
</evidence>
<dbReference type="OrthoDB" id="8686088at2"/>
<dbReference type="InterPro" id="IPR008792">
    <property type="entry name" value="PQQD"/>
</dbReference>
<protein>
    <submittedName>
        <fullName evidence="1">PqqD family peptide modification chaperone</fullName>
    </submittedName>
</protein>
<dbReference type="Proteomes" id="UP000446786">
    <property type="component" value="Unassembled WGS sequence"/>
</dbReference>
<sequence>MNAIRKCNSAFIETDVDDEVVIVSLEDGQFFSLKETGHSIWKKIDGARDRNAILQELEAEFDAASEVLARDLDAFLAQVSAAGFIEGNGRN</sequence>
<accession>A0A845AQ59</accession>
<dbReference type="EMBL" id="WTYE01000001">
    <property type="protein sequence ID" value="MXP31035.1"/>
    <property type="molecule type" value="Genomic_DNA"/>
</dbReference>
<dbReference type="RefSeq" id="WP_160778513.1">
    <property type="nucleotide sequence ID" value="NZ_BAAAZF010000001.1"/>
</dbReference>
<evidence type="ECO:0000313" key="2">
    <source>
        <dbReference type="EMBL" id="MXP33795.1"/>
    </source>
</evidence>
<organism evidence="1 3">
    <name type="scientific">Parerythrobacter jejuensis</name>
    <dbReference type="NCBI Taxonomy" id="795812"/>
    <lineage>
        <taxon>Bacteria</taxon>
        <taxon>Pseudomonadati</taxon>
        <taxon>Pseudomonadota</taxon>
        <taxon>Alphaproteobacteria</taxon>
        <taxon>Sphingomonadales</taxon>
        <taxon>Erythrobacteraceae</taxon>
        <taxon>Parerythrobacter</taxon>
    </lineage>
</organism>
<dbReference type="AlphaFoldDB" id="A0A845AQ59"/>
<keyword evidence="3" id="KW-1185">Reference proteome</keyword>
<dbReference type="Pfam" id="PF05402">
    <property type="entry name" value="PqqD"/>
    <property type="match status" value="1"/>
</dbReference>